<dbReference type="InterPro" id="IPR002347">
    <property type="entry name" value="SDR_fam"/>
</dbReference>
<reference evidence="5" key="1">
    <citation type="journal article" date="2023" name="Mol. Phylogenet. Evol.">
        <title>Genome-scale phylogeny and comparative genomics of the fungal order Sordariales.</title>
        <authorList>
            <person name="Hensen N."/>
            <person name="Bonometti L."/>
            <person name="Westerberg I."/>
            <person name="Brannstrom I.O."/>
            <person name="Guillou S."/>
            <person name="Cros-Aarteil S."/>
            <person name="Calhoun S."/>
            <person name="Haridas S."/>
            <person name="Kuo A."/>
            <person name="Mondo S."/>
            <person name="Pangilinan J."/>
            <person name="Riley R."/>
            <person name="LaButti K."/>
            <person name="Andreopoulos B."/>
            <person name="Lipzen A."/>
            <person name="Chen C."/>
            <person name="Yan M."/>
            <person name="Daum C."/>
            <person name="Ng V."/>
            <person name="Clum A."/>
            <person name="Steindorff A."/>
            <person name="Ohm R.A."/>
            <person name="Martin F."/>
            <person name="Silar P."/>
            <person name="Natvig D.O."/>
            <person name="Lalanne C."/>
            <person name="Gautier V."/>
            <person name="Ament-Velasquez S.L."/>
            <person name="Kruys A."/>
            <person name="Hutchinson M.I."/>
            <person name="Powell A.J."/>
            <person name="Barry K."/>
            <person name="Miller A.N."/>
            <person name="Grigoriev I.V."/>
            <person name="Debuchy R."/>
            <person name="Gladieux P."/>
            <person name="Hiltunen Thoren M."/>
            <person name="Johannesson H."/>
        </authorList>
    </citation>
    <scope>NUCLEOTIDE SEQUENCE [LARGE SCALE GENOMIC DNA]</scope>
    <source>
        <strain evidence="5">CBS 340.73</strain>
    </source>
</reference>
<accession>A0AAN6MUS2</accession>
<keyword evidence="5" id="KW-1185">Reference proteome</keyword>
<dbReference type="AlphaFoldDB" id="A0AAN6MUS2"/>
<name>A0AAN6MUS2_9PEZI</name>
<dbReference type="SUPFAM" id="SSF51735">
    <property type="entry name" value="NAD(P)-binding Rossmann-fold domains"/>
    <property type="match status" value="1"/>
</dbReference>
<dbReference type="PANTHER" id="PTHR43008">
    <property type="entry name" value="BENZIL REDUCTASE"/>
    <property type="match status" value="1"/>
</dbReference>
<dbReference type="CDD" id="cd05352">
    <property type="entry name" value="MDH-like_SDR_c"/>
    <property type="match status" value="1"/>
</dbReference>
<keyword evidence="2" id="KW-0521">NADP</keyword>
<dbReference type="PRINTS" id="PR00081">
    <property type="entry name" value="GDHRDH"/>
</dbReference>
<sequence length="269" mass="29124">MEVKNNAVPKADRLMDLFSLKGKVVVITGASGPRGMGIEAARGCAEMGADIVITYASRREGAEKNVEQLQKEYGVRAKCYKCDVSQVKDVEDLVANVVKEFKKIDAFIANAGATAQGGVVDSSYDEWHRVIQTDLNGTAYCAKAVGAVFKEQGFGSFVITASMSGHIANYPQEQTSYNVAKAGCIHMARSLANEWRSFARVNSISPGYIDTGLSDFVDEKTQKLWHDMIPLGRDGQAKELKGAYVYLVSDASSYTTGADIVIDGGYTCR</sequence>
<dbReference type="GO" id="GO:0050085">
    <property type="term" value="F:mannitol 2-dehydrogenase (NADP+) activity"/>
    <property type="evidence" value="ECO:0007669"/>
    <property type="project" value="UniProtKB-ARBA"/>
</dbReference>
<keyword evidence="3" id="KW-0560">Oxidoreductase</keyword>
<dbReference type="Gene3D" id="3.40.50.720">
    <property type="entry name" value="NAD(P)-binding Rossmann-like Domain"/>
    <property type="match status" value="1"/>
</dbReference>
<evidence type="ECO:0000313" key="4">
    <source>
        <dbReference type="EMBL" id="KAK3933714.1"/>
    </source>
</evidence>
<dbReference type="Pfam" id="PF13561">
    <property type="entry name" value="adh_short_C2"/>
    <property type="match status" value="1"/>
</dbReference>
<organism evidence="4 5">
    <name type="scientific">Diplogelasinospora grovesii</name>
    <dbReference type="NCBI Taxonomy" id="303347"/>
    <lineage>
        <taxon>Eukaryota</taxon>
        <taxon>Fungi</taxon>
        <taxon>Dikarya</taxon>
        <taxon>Ascomycota</taxon>
        <taxon>Pezizomycotina</taxon>
        <taxon>Sordariomycetes</taxon>
        <taxon>Sordariomycetidae</taxon>
        <taxon>Sordariales</taxon>
        <taxon>Diplogelasinosporaceae</taxon>
        <taxon>Diplogelasinospora</taxon>
    </lineage>
</organism>
<comment type="similarity">
    <text evidence="1">Belongs to the short-chain dehydrogenases/reductases (SDR) family.</text>
</comment>
<evidence type="ECO:0000313" key="5">
    <source>
        <dbReference type="Proteomes" id="UP001303473"/>
    </source>
</evidence>
<dbReference type="Proteomes" id="UP001303473">
    <property type="component" value="Unassembled WGS sequence"/>
</dbReference>
<dbReference type="PANTHER" id="PTHR43008:SF3">
    <property type="entry name" value="MANNITOL DEHYDROGENASE"/>
    <property type="match status" value="1"/>
</dbReference>
<evidence type="ECO:0008006" key="6">
    <source>
        <dbReference type="Google" id="ProtNLM"/>
    </source>
</evidence>
<evidence type="ECO:0000256" key="3">
    <source>
        <dbReference type="ARBA" id="ARBA00023002"/>
    </source>
</evidence>
<comment type="caution">
    <text evidence="4">The sequence shown here is derived from an EMBL/GenBank/DDBJ whole genome shotgun (WGS) entry which is preliminary data.</text>
</comment>
<dbReference type="InterPro" id="IPR036291">
    <property type="entry name" value="NAD(P)-bd_dom_sf"/>
</dbReference>
<dbReference type="FunFam" id="3.40.50.720:FF:000090">
    <property type="entry name" value="NADP-dependent mannitol dehydrogenase"/>
    <property type="match status" value="1"/>
</dbReference>
<protein>
    <recommendedName>
        <fullName evidence="6">L-xylulose reductase</fullName>
    </recommendedName>
</protein>
<evidence type="ECO:0000256" key="1">
    <source>
        <dbReference type="ARBA" id="ARBA00006484"/>
    </source>
</evidence>
<gene>
    <name evidence="4" type="ORF">QBC46DRAFT_401464</name>
</gene>
<dbReference type="EMBL" id="MU854088">
    <property type="protein sequence ID" value="KAK3933714.1"/>
    <property type="molecule type" value="Genomic_DNA"/>
</dbReference>
<evidence type="ECO:0000256" key="2">
    <source>
        <dbReference type="ARBA" id="ARBA00022857"/>
    </source>
</evidence>
<dbReference type="GO" id="GO:0050664">
    <property type="term" value="F:oxidoreductase activity, acting on NAD(P)H, oxygen as acceptor"/>
    <property type="evidence" value="ECO:0007669"/>
    <property type="project" value="TreeGrafter"/>
</dbReference>
<proteinExistence type="inferred from homology"/>
<dbReference type="GO" id="GO:0019594">
    <property type="term" value="P:mannitol metabolic process"/>
    <property type="evidence" value="ECO:0007669"/>
    <property type="project" value="UniProtKB-ARBA"/>
</dbReference>